<dbReference type="Gene3D" id="2.40.160.20">
    <property type="match status" value="1"/>
</dbReference>
<evidence type="ECO:0000256" key="2">
    <source>
        <dbReference type="ARBA" id="ARBA00022729"/>
    </source>
</evidence>
<dbReference type="InterPro" id="IPR027385">
    <property type="entry name" value="Beta-barrel_OMP"/>
</dbReference>
<organism evidence="5 6">
    <name type="scientific">Pseudaquabacterium rugosum</name>
    <dbReference type="NCBI Taxonomy" id="2984194"/>
    <lineage>
        <taxon>Bacteria</taxon>
        <taxon>Pseudomonadati</taxon>
        <taxon>Pseudomonadota</taxon>
        <taxon>Betaproteobacteria</taxon>
        <taxon>Burkholderiales</taxon>
        <taxon>Sphaerotilaceae</taxon>
        <taxon>Pseudaquabacterium</taxon>
    </lineage>
</organism>
<comment type="caution">
    <text evidence="5">The sequence shown here is derived from an EMBL/GenBank/DDBJ whole genome shotgun (WGS) entry which is preliminary data.</text>
</comment>
<feature type="domain" description="Outer membrane protein beta-barrel" evidence="4">
    <location>
        <begin position="9"/>
        <end position="177"/>
    </location>
</feature>
<sequence length="177" mass="18801">MRLSPALILPLLVAAAAPAASAQDLHVGLQAGRLTYKEDGFDPFKSGGWTLSLGTRLAPQLALEARVGRGTSTGQAEVMGLPMTIRVDRWYGAFLRGFVPVADTGISAYGLIGATRGKMAYTVMGQPDADTDSDVSWGIGAELPVTPQLSVTLEWARLFTGATYRVDQLSGGLNWKF</sequence>
<evidence type="ECO:0000259" key="4">
    <source>
        <dbReference type="Pfam" id="PF13505"/>
    </source>
</evidence>
<name>A0ABU9BI85_9BURK</name>
<dbReference type="Pfam" id="PF13505">
    <property type="entry name" value="OMP_b-brl"/>
    <property type="match status" value="1"/>
</dbReference>
<accession>A0ABU9BI85</accession>
<protein>
    <submittedName>
        <fullName evidence="5">Porin family protein</fullName>
    </submittedName>
</protein>
<feature type="signal peptide" evidence="3">
    <location>
        <begin position="1"/>
        <end position="22"/>
    </location>
</feature>
<dbReference type="Proteomes" id="UP001368500">
    <property type="component" value="Unassembled WGS sequence"/>
</dbReference>
<keyword evidence="6" id="KW-1185">Reference proteome</keyword>
<reference evidence="5 6" key="1">
    <citation type="submission" date="2024-04" db="EMBL/GenBank/DDBJ databases">
        <title>Novel species of the genus Ideonella isolated from streams.</title>
        <authorList>
            <person name="Lu H."/>
        </authorList>
    </citation>
    <scope>NUCLEOTIDE SEQUENCE [LARGE SCALE GENOMIC DNA]</scope>
    <source>
        <strain evidence="5 6">BYS139W</strain>
    </source>
</reference>
<evidence type="ECO:0000256" key="3">
    <source>
        <dbReference type="SAM" id="SignalP"/>
    </source>
</evidence>
<evidence type="ECO:0000313" key="5">
    <source>
        <dbReference type="EMBL" id="MEK8028370.1"/>
    </source>
</evidence>
<feature type="chain" id="PRO_5045491814" evidence="3">
    <location>
        <begin position="23"/>
        <end position="177"/>
    </location>
</feature>
<dbReference type="RefSeq" id="WP_341376154.1">
    <property type="nucleotide sequence ID" value="NZ_JBBUTF010000023.1"/>
</dbReference>
<dbReference type="SUPFAM" id="SSF56925">
    <property type="entry name" value="OMPA-like"/>
    <property type="match status" value="1"/>
</dbReference>
<comment type="subcellular location">
    <subcellularLocation>
        <location evidence="1">Cell outer membrane</location>
    </subcellularLocation>
</comment>
<dbReference type="EMBL" id="JBBUTF010000023">
    <property type="protein sequence ID" value="MEK8028370.1"/>
    <property type="molecule type" value="Genomic_DNA"/>
</dbReference>
<evidence type="ECO:0000313" key="6">
    <source>
        <dbReference type="Proteomes" id="UP001368500"/>
    </source>
</evidence>
<keyword evidence="2 3" id="KW-0732">Signal</keyword>
<dbReference type="InterPro" id="IPR011250">
    <property type="entry name" value="OMP/PagP_B-barrel"/>
</dbReference>
<proteinExistence type="predicted"/>
<evidence type="ECO:0000256" key="1">
    <source>
        <dbReference type="ARBA" id="ARBA00004442"/>
    </source>
</evidence>
<gene>
    <name evidence="5" type="ORF">AACH11_20615</name>
</gene>